<sequence>MFLDPDPLRAYAEALAELAPGQRVLAAVVTHAAPGVGPLPPPERDLTRTPGTVAAGVAGAILSPNLPGGERLVRLLLGRAAGGAPDSLAARCRQACEGTSDLLLVVTDARLLLFEPLDGGHFVDRADQHDKPASARLRPLWETPVSTVRSARVGRYRLNWSRLTVGFGDGSWVAFASLLYMGRGKARRIAAALCG</sequence>
<name>A0A8J4DTX0_9ACTN</name>
<dbReference type="EMBL" id="BOPF01000028">
    <property type="protein sequence ID" value="GIJ49468.1"/>
    <property type="molecule type" value="Genomic_DNA"/>
</dbReference>
<evidence type="ECO:0000313" key="2">
    <source>
        <dbReference type="Proteomes" id="UP000619260"/>
    </source>
</evidence>
<organism evidence="1 2">
    <name type="scientific">Virgisporangium aliadipatigenens</name>
    <dbReference type="NCBI Taxonomy" id="741659"/>
    <lineage>
        <taxon>Bacteria</taxon>
        <taxon>Bacillati</taxon>
        <taxon>Actinomycetota</taxon>
        <taxon>Actinomycetes</taxon>
        <taxon>Micromonosporales</taxon>
        <taxon>Micromonosporaceae</taxon>
        <taxon>Virgisporangium</taxon>
    </lineage>
</organism>
<gene>
    <name evidence="1" type="ORF">Val02_63540</name>
</gene>
<comment type="caution">
    <text evidence="1">The sequence shown here is derived from an EMBL/GenBank/DDBJ whole genome shotgun (WGS) entry which is preliminary data.</text>
</comment>
<evidence type="ECO:0000313" key="1">
    <source>
        <dbReference type="EMBL" id="GIJ49468.1"/>
    </source>
</evidence>
<keyword evidence="2" id="KW-1185">Reference proteome</keyword>
<accession>A0A8J4DTX0</accession>
<reference evidence="1" key="1">
    <citation type="submission" date="2021-01" db="EMBL/GenBank/DDBJ databases">
        <title>Whole genome shotgun sequence of Virgisporangium aliadipatigenens NBRC 105644.</title>
        <authorList>
            <person name="Komaki H."/>
            <person name="Tamura T."/>
        </authorList>
    </citation>
    <scope>NUCLEOTIDE SEQUENCE</scope>
    <source>
        <strain evidence="1">NBRC 105644</strain>
    </source>
</reference>
<dbReference type="RefSeq" id="WP_203902939.1">
    <property type="nucleotide sequence ID" value="NZ_BOPF01000028.1"/>
</dbReference>
<dbReference type="Proteomes" id="UP000619260">
    <property type="component" value="Unassembled WGS sequence"/>
</dbReference>
<dbReference type="AlphaFoldDB" id="A0A8J4DTX0"/>
<proteinExistence type="predicted"/>
<protein>
    <submittedName>
        <fullName evidence="1">Uncharacterized protein</fullName>
    </submittedName>
</protein>